<organism evidence="2 3">
    <name type="scientific">Salvia divinorum</name>
    <name type="common">Maria pastora</name>
    <name type="synonym">Diviner's sage</name>
    <dbReference type="NCBI Taxonomy" id="28513"/>
    <lineage>
        <taxon>Eukaryota</taxon>
        <taxon>Viridiplantae</taxon>
        <taxon>Streptophyta</taxon>
        <taxon>Embryophyta</taxon>
        <taxon>Tracheophyta</taxon>
        <taxon>Spermatophyta</taxon>
        <taxon>Magnoliopsida</taxon>
        <taxon>eudicotyledons</taxon>
        <taxon>Gunneridae</taxon>
        <taxon>Pentapetalae</taxon>
        <taxon>asterids</taxon>
        <taxon>lamiids</taxon>
        <taxon>Lamiales</taxon>
        <taxon>Lamiaceae</taxon>
        <taxon>Nepetoideae</taxon>
        <taxon>Mentheae</taxon>
        <taxon>Salviinae</taxon>
        <taxon>Salvia</taxon>
        <taxon>Salvia subgen. Calosphace</taxon>
    </lineage>
</organism>
<proteinExistence type="predicted"/>
<evidence type="ECO:0000256" key="1">
    <source>
        <dbReference type="SAM" id="MobiDB-lite"/>
    </source>
</evidence>
<gene>
    <name evidence="2" type="ORF">AAHA92_00392</name>
</gene>
<keyword evidence="3" id="KW-1185">Reference proteome</keyword>
<dbReference type="EMBL" id="JBEAFC010000001">
    <property type="protein sequence ID" value="KAL1568833.1"/>
    <property type="molecule type" value="Genomic_DNA"/>
</dbReference>
<feature type="region of interest" description="Disordered" evidence="1">
    <location>
        <begin position="69"/>
        <end position="90"/>
    </location>
</feature>
<accession>A0ABD1ILV3</accession>
<feature type="region of interest" description="Disordered" evidence="1">
    <location>
        <begin position="132"/>
        <end position="152"/>
    </location>
</feature>
<name>A0ABD1ILV3_SALDI</name>
<dbReference type="Proteomes" id="UP001567538">
    <property type="component" value="Unassembled WGS sequence"/>
</dbReference>
<evidence type="ECO:0000313" key="3">
    <source>
        <dbReference type="Proteomes" id="UP001567538"/>
    </source>
</evidence>
<feature type="compositionally biased region" description="Polar residues" evidence="1">
    <location>
        <begin position="132"/>
        <end position="142"/>
    </location>
</feature>
<evidence type="ECO:0000313" key="2">
    <source>
        <dbReference type="EMBL" id="KAL1568833.1"/>
    </source>
</evidence>
<dbReference type="AlphaFoldDB" id="A0ABD1ILV3"/>
<comment type="caution">
    <text evidence="2">The sequence shown here is derived from an EMBL/GenBank/DDBJ whole genome shotgun (WGS) entry which is preliminary data.</text>
</comment>
<sequence length="152" mass="16204">MPSLAPSRAFSALAYSASLRAAVVRLPPSFVCLSRDSTEVQATPTSVSRTSQPKIEGDRLAISLSLSRSSSRSLFRRSPSRSRSGRDHGLCPRALSRASSALAYSTSLRAAIVCLPPSFVCLCRDSTEVQATPTSVSRTSQPKIEGDIGVFE</sequence>
<protein>
    <submittedName>
        <fullName evidence="2">Uncharacterized protein</fullName>
    </submittedName>
</protein>
<reference evidence="2 3" key="1">
    <citation type="submission" date="2024-06" db="EMBL/GenBank/DDBJ databases">
        <title>A chromosome level genome sequence of Diviner's sage (Salvia divinorum).</title>
        <authorList>
            <person name="Ford S.A."/>
            <person name="Ro D.-K."/>
            <person name="Ness R.W."/>
            <person name="Phillips M.A."/>
        </authorList>
    </citation>
    <scope>NUCLEOTIDE SEQUENCE [LARGE SCALE GENOMIC DNA]</scope>
    <source>
        <strain evidence="2">SAF-2024a</strain>
        <tissue evidence="2">Leaf</tissue>
    </source>
</reference>